<organism evidence="1 2">
    <name type="scientific">Bythopirellula goksoeyrii</name>
    <dbReference type="NCBI Taxonomy" id="1400387"/>
    <lineage>
        <taxon>Bacteria</taxon>
        <taxon>Pseudomonadati</taxon>
        <taxon>Planctomycetota</taxon>
        <taxon>Planctomycetia</taxon>
        <taxon>Pirellulales</taxon>
        <taxon>Lacipirellulaceae</taxon>
        <taxon>Bythopirellula</taxon>
    </lineage>
</organism>
<dbReference type="AlphaFoldDB" id="A0A5B9Q870"/>
<proteinExistence type="predicted"/>
<dbReference type="KEGG" id="bgok:Pr1d_25310"/>
<name>A0A5B9Q870_9BACT</name>
<keyword evidence="2" id="KW-1185">Reference proteome</keyword>
<evidence type="ECO:0000313" key="1">
    <source>
        <dbReference type="EMBL" id="QEG35237.1"/>
    </source>
</evidence>
<accession>A0A5B9Q870</accession>
<sequence length="135" mass="15849">MYSACPNLLELKSPTDSLLLNVLEDRHKSSRLREERTIPRVPVVEIYRNATENIVNVRIGRWRVLSSDVHRRIAEVRELGCQRIAVRIELDDHNRLASHCTIWELYDSEGHLLSMLQDMGDREIWLTTGFRRKSL</sequence>
<dbReference type="EMBL" id="CP042913">
    <property type="protein sequence ID" value="QEG35237.1"/>
    <property type="molecule type" value="Genomic_DNA"/>
</dbReference>
<reference evidence="1 2" key="1">
    <citation type="submission" date="2019-08" db="EMBL/GenBank/DDBJ databases">
        <title>Deep-cultivation of Planctomycetes and their phenomic and genomic characterization uncovers novel biology.</title>
        <authorList>
            <person name="Wiegand S."/>
            <person name="Jogler M."/>
            <person name="Boedeker C."/>
            <person name="Pinto D."/>
            <person name="Vollmers J."/>
            <person name="Rivas-Marin E."/>
            <person name="Kohn T."/>
            <person name="Peeters S.H."/>
            <person name="Heuer A."/>
            <person name="Rast P."/>
            <person name="Oberbeckmann S."/>
            <person name="Bunk B."/>
            <person name="Jeske O."/>
            <person name="Meyerdierks A."/>
            <person name="Storesund J.E."/>
            <person name="Kallscheuer N."/>
            <person name="Luecker S."/>
            <person name="Lage O.M."/>
            <person name="Pohl T."/>
            <person name="Merkel B.J."/>
            <person name="Hornburger P."/>
            <person name="Mueller R.-W."/>
            <person name="Bruemmer F."/>
            <person name="Labrenz M."/>
            <person name="Spormann A.M."/>
            <person name="Op den Camp H."/>
            <person name="Overmann J."/>
            <person name="Amann R."/>
            <person name="Jetten M.S.M."/>
            <person name="Mascher T."/>
            <person name="Medema M.H."/>
            <person name="Devos D.P."/>
            <person name="Kaster A.-K."/>
            <person name="Ovreas L."/>
            <person name="Rohde M."/>
            <person name="Galperin M.Y."/>
            <person name="Jogler C."/>
        </authorList>
    </citation>
    <scope>NUCLEOTIDE SEQUENCE [LARGE SCALE GENOMIC DNA]</scope>
    <source>
        <strain evidence="1 2">Pr1d</strain>
    </source>
</reference>
<dbReference type="OrthoDB" id="9834966at2"/>
<protein>
    <submittedName>
        <fullName evidence="1">Uncharacterized protein</fullName>
    </submittedName>
</protein>
<dbReference type="RefSeq" id="WP_148073772.1">
    <property type="nucleotide sequence ID" value="NZ_CP042913.1"/>
</dbReference>
<evidence type="ECO:0000313" key="2">
    <source>
        <dbReference type="Proteomes" id="UP000323917"/>
    </source>
</evidence>
<gene>
    <name evidence="1" type="ORF">Pr1d_25310</name>
</gene>
<dbReference type="Proteomes" id="UP000323917">
    <property type="component" value="Chromosome"/>
</dbReference>